<dbReference type="Proteomes" id="UP001500936">
    <property type="component" value="Unassembled WGS sequence"/>
</dbReference>
<dbReference type="Gene3D" id="1.10.3670.10">
    <property type="entry name" value="Putative xylanase like domain"/>
    <property type="match status" value="1"/>
</dbReference>
<accession>A0ABP8JSI8</accession>
<proteinExistence type="predicted"/>
<dbReference type="InterPro" id="IPR010846">
    <property type="entry name" value="AmiA-like"/>
</dbReference>
<protein>
    <recommendedName>
        <fullName evidence="4">DUF1460 domain-containing protein</fullName>
    </recommendedName>
</protein>
<evidence type="ECO:0000313" key="3">
    <source>
        <dbReference type="Proteomes" id="UP001500936"/>
    </source>
</evidence>
<name>A0ABP8JSI8_9BACT</name>
<dbReference type="SUPFAM" id="SSF54001">
    <property type="entry name" value="Cysteine proteinases"/>
    <property type="match status" value="1"/>
</dbReference>
<dbReference type="InterPro" id="IPR038765">
    <property type="entry name" value="Papain-like_cys_pep_sf"/>
</dbReference>
<keyword evidence="3" id="KW-1185">Reference proteome</keyword>
<dbReference type="Pfam" id="PF07313">
    <property type="entry name" value="AmiA-like"/>
    <property type="match status" value="1"/>
</dbReference>
<feature type="chain" id="PRO_5046691967" description="DUF1460 domain-containing protein" evidence="1">
    <location>
        <begin position="21"/>
        <end position="288"/>
    </location>
</feature>
<evidence type="ECO:0000256" key="1">
    <source>
        <dbReference type="SAM" id="SignalP"/>
    </source>
</evidence>
<gene>
    <name evidence="2" type="ORF">GCM10023187_02530</name>
</gene>
<keyword evidence="1" id="KW-0732">Signal</keyword>
<evidence type="ECO:0008006" key="4">
    <source>
        <dbReference type="Google" id="ProtNLM"/>
    </source>
</evidence>
<feature type="signal peptide" evidence="1">
    <location>
        <begin position="1"/>
        <end position="20"/>
    </location>
</feature>
<sequence length="288" mass="32477">MTRTFITLFLLFSIPFSALAQEPVVSDIRQVTVGAGKTPAETAVAIGKTFLGRPYVAHTLDRNPEEKLVVNFREFDCTTFVEIAMALALGWHELGDKQNLTQYNQLFQKYLTNIRYRNGIINGYASRLHYFSEWLIDNERQGLIRDVTGEIGGIQVSKPVSYMTACTWKYPKLSDSTVYRQIAECEATISRQAFWFIPKKQIPAVESRLKEGDIVMLTAARTGLDMKHVGLVVWQNGRPYLLHASSEYGAVMITKQPLADYVQGNKSFSGIRVARLNEQAPIMSARAQ</sequence>
<dbReference type="Gene3D" id="2.30.260.10">
    <property type="entry name" value="putative xylanase like domain"/>
    <property type="match status" value="1"/>
</dbReference>
<dbReference type="EMBL" id="BAABHB010000001">
    <property type="protein sequence ID" value="GAA4395532.1"/>
    <property type="molecule type" value="Genomic_DNA"/>
</dbReference>
<organism evidence="2 3">
    <name type="scientific">Nibrella viscosa</name>
    <dbReference type="NCBI Taxonomy" id="1084524"/>
    <lineage>
        <taxon>Bacteria</taxon>
        <taxon>Pseudomonadati</taxon>
        <taxon>Bacteroidota</taxon>
        <taxon>Cytophagia</taxon>
        <taxon>Cytophagales</taxon>
        <taxon>Spirosomataceae</taxon>
        <taxon>Nibrella</taxon>
    </lineage>
</organism>
<comment type="caution">
    <text evidence="2">The sequence shown here is derived from an EMBL/GenBank/DDBJ whole genome shotgun (WGS) entry which is preliminary data.</text>
</comment>
<reference evidence="3" key="1">
    <citation type="journal article" date="2019" name="Int. J. Syst. Evol. Microbiol.">
        <title>The Global Catalogue of Microorganisms (GCM) 10K type strain sequencing project: providing services to taxonomists for standard genome sequencing and annotation.</title>
        <authorList>
            <consortium name="The Broad Institute Genomics Platform"/>
            <consortium name="The Broad Institute Genome Sequencing Center for Infectious Disease"/>
            <person name="Wu L."/>
            <person name="Ma J."/>
        </authorList>
    </citation>
    <scope>NUCLEOTIDE SEQUENCE [LARGE SCALE GENOMIC DNA]</scope>
    <source>
        <strain evidence="3">JCM 17925</strain>
    </source>
</reference>
<evidence type="ECO:0000313" key="2">
    <source>
        <dbReference type="EMBL" id="GAA4395532.1"/>
    </source>
</evidence>
<dbReference type="RefSeq" id="WP_345263138.1">
    <property type="nucleotide sequence ID" value="NZ_BAABHB010000001.1"/>
</dbReference>